<dbReference type="Proteomes" id="UP000609651">
    <property type="component" value="Unassembled WGS sequence"/>
</dbReference>
<evidence type="ECO:0008006" key="4">
    <source>
        <dbReference type="Google" id="ProtNLM"/>
    </source>
</evidence>
<gene>
    <name evidence="2" type="ORF">LzC2_10880</name>
</gene>
<feature type="region of interest" description="Disordered" evidence="1">
    <location>
        <begin position="52"/>
        <end position="122"/>
    </location>
</feature>
<evidence type="ECO:0000256" key="1">
    <source>
        <dbReference type="SAM" id="MobiDB-lite"/>
    </source>
</evidence>
<protein>
    <recommendedName>
        <fullName evidence="4">HTH HARE-type domain-containing protein</fullName>
    </recommendedName>
</protein>
<feature type="compositionally biased region" description="Low complexity" evidence="1">
    <location>
        <begin position="92"/>
        <end position="108"/>
    </location>
</feature>
<name>A0ABX1VC61_9PLAN</name>
<reference evidence="2 3" key="1">
    <citation type="journal article" date="2020" name="Syst. Appl. Microbiol.">
        <title>Alienimonas chondri sp. nov., a novel planctomycete isolated from the biofilm of the red alga Chondrus crispus.</title>
        <authorList>
            <person name="Vitorino I."/>
            <person name="Albuquerque L."/>
            <person name="Wiegand S."/>
            <person name="Kallscheuer N."/>
            <person name="da Costa M.S."/>
            <person name="Lobo-da-Cunha A."/>
            <person name="Jogler C."/>
            <person name="Lage O.M."/>
        </authorList>
    </citation>
    <scope>NUCLEOTIDE SEQUENCE [LARGE SCALE GENOMIC DNA]</scope>
    <source>
        <strain evidence="2 3">LzC2</strain>
    </source>
</reference>
<keyword evidence="3" id="KW-1185">Reference proteome</keyword>
<accession>A0ABX1VC61</accession>
<organism evidence="2 3">
    <name type="scientific">Alienimonas chondri</name>
    <dbReference type="NCBI Taxonomy" id="2681879"/>
    <lineage>
        <taxon>Bacteria</taxon>
        <taxon>Pseudomonadati</taxon>
        <taxon>Planctomycetota</taxon>
        <taxon>Planctomycetia</taxon>
        <taxon>Planctomycetales</taxon>
        <taxon>Planctomycetaceae</taxon>
        <taxon>Alienimonas</taxon>
    </lineage>
</organism>
<evidence type="ECO:0000313" key="2">
    <source>
        <dbReference type="EMBL" id="NNJ25026.1"/>
    </source>
</evidence>
<dbReference type="EMBL" id="WTPX01000023">
    <property type="protein sequence ID" value="NNJ25026.1"/>
    <property type="molecule type" value="Genomic_DNA"/>
</dbReference>
<sequence>MNYGVARYASFLPSHYAFGLYSPLQTHMAKLSELSIEELKRELEQREGALSGLYEERDELESKLKEVNEQIAAGGTKGDAKSEAPKKRRGRPPGSKNKPKAASAAKPSAGRKRPKNDKPLPAVLADVLTGKSSGMSLDDIHEAVVDTGYKTSSKNFKNVIYQNLYNKDEFTKSGDGNWVYKP</sequence>
<comment type="caution">
    <text evidence="2">The sequence shown here is derived from an EMBL/GenBank/DDBJ whole genome shotgun (WGS) entry which is preliminary data.</text>
</comment>
<proteinExistence type="predicted"/>
<evidence type="ECO:0000313" key="3">
    <source>
        <dbReference type="Proteomes" id="UP000609651"/>
    </source>
</evidence>